<organism evidence="4 5">
    <name type="scientific">Plantactinospora veratri</name>
    <dbReference type="NCBI Taxonomy" id="1436122"/>
    <lineage>
        <taxon>Bacteria</taxon>
        <taxon>Bacillati</taxon>
        <taxon>Actinomycetota</taxon>
        <taxon>Actinomycetes</taxon>
        <taxon>Micromonosporales</taxon>
        <taxon>Micromonosporaceae</taxon>
        <taxon>Plantactinospora</taxon>
    </lineage>
</organism>
<sequence length="247" mass="26506">MGPLGCDGDRVDLWALDLTAGADDVWRLTALLDAVERDRAARLAGPLRRRFVVAHGLTRTVLGGYLGRAPHLVVLRRGRHGKPGLDGLEHNVSHHGDVALLAVTAYRPVGVDVADGPRPRSPEAFARRFFAPDEVDALRVPDAADRRRRFLRMWTRKEACVKADGARLRHGLGLRVDGTGTAAPTSGTVVAGGPAGLPGPWWVADLHPPLPGTAAVAVRGADPCRVAWRETVRVPRSSDWGSRGHTG</sequence>
<protein>
    <submittedName>
        <fullName evidence="4">4'-phosphopantetheinyl transferase superfamily protein</fullName>
    </submittedName>
</protein>
<proteinExistence type="inferred from homology"/>
<evidence type="ECO:0000256" key="2">
    <source>
        <dbReference type="ARBA" id="ARBA00022679"/>
    </source>
</evidence>
<dbReference type="InterPro" id="IPR037143">
    <property type="entry name" value="4-PPantetheinyl_Trfase_dom_sf"/>
</dbReference>
<dbReference type="InterPro" id="IPR050559">
    <property type="entry name" value="P-Pant_transferase_sf"/>
</dbReference>
<dbReference type="PANTHER" id="PTHR12215">
    <property type="entry name" value="PHOSPHOPANTETHEINE TRANSFERASE"/>
    <property type="match status" value="1"/>
</dbReference>
<evidence type="ECO:0000313" key="5">
    <source>
        <dbReference type="Proteomes" id="UP001339911"/>
    </source>
</evidence>
<dbReference type="RefSeq" id="WP_331211864.1">
    <property type="nucleotide sequence ID" value="NZ_JAZGQL010000040.1"/>
</dbReference>
<dbReference type="GO" id="GO:0016740">
    <property type="term" value="F:transferase activity"/>
    <property type="evidence" value="ECO:0007669"/>
    <property type="project" value="UniProtKB-KW"/>
</dbReference>
<evidence type="ECO:0000313" key="4">
    <source>
        <dbReference type="EMBL" id="MEE6311982.1"/>
    </source>
</evidence>
<evidence type="ECO:0000259" key="3">
    <source>
        <dbReference type="Pfam" id="PF01648"/>
    </source>
</evidence>
<dbReference type="Proteomes" id="UP001339911">
    <property type="component" value="Unassembled WGS sequence"/>
</dbReference>
<dbReference type="InterPro" id="IPR008278">
    <property type="entry name" value="4-PPantetheinyl_Trfase_dom"/>
</dbReference>
<accession>A0ABU7SQ44</accession>
<keyword evidence="2 4" id="KW-0808">Transferase</keyword>
<comment type="similarity">
    <text evidence="1">Belongs to the P-Pant transferase superfamily. Gsp/Sfp/HetI/AcpT family.</text>
</comment>
<feature type="domain" description="4'-phosphopantetheinyl transferase" evidence="3">
    <location>
        <begin position="108"/>
        <end position="175"/>
    </location>
</feature>
<dbReference type="SUPFAM" id="SSF56214">
    <property type="entry name" value="4'-phosphopantetheinyl transferase"/>
    <property type="match status" value="2"/>
</dbReference>
<gene>
    <name evidence="4" type="ORF">V1634_34755</name>
</gene>
<dbReference type="EMBL" id="JAZGQL010000040">
    <property type="protein sequence ID" value="MEE6311982.1"/>
    <property type="molecule type" value="Genomic_DNA"/>
</dbReference>
<comment type="caution">
    <text evidence="4">The sequence shown here is derived from an EMBL/GenBank/DDBJ whole genome shotgun (WGS) entry which is preliminary data.</text>
</comment>
<dbReference type="Pfam" id="PF01648">
    <property type="entry name" value="ACPS"/>
    <property type="match status" value="1"/>
</dbReference>
<dbReference type="PANTHER" id="PTHR12215:SF10">
    <property type="entry name" value="L-AMINOADIPATE-SEMIALDEHYDE DEHYDROGENASE-PHOSPHOPANTETHEINYL TRANSFERASE"/>
    <property type="match status" value="1"/>
</dbReference>
<evidence type="ECO:0000256" key="1">
    <source>
        <dbReference type="ARBA" id="ARBA00010990"/>
    </source>
</evidence>
<dbReference type="Gene3D" id="3.90.470.20">
    <property type="entry name" value="4'-phosphopantetheinyl transferase domain"/>
    <property type="match status" value="1"/>
</dbReference>
<name>A0ABU7SQ44_9ACTN</name>
<reference evidence="4 5" key="1">
    <citation type="submission" date="2024-01" db="EMBL/GenBank/DDBJ databases">
        <title>Genome insights into Plantactinospora veratri sp. nov.</title>
        <authorList>
            <person name="Wang L."/>
        </authorList>
    </citation>
    <scope>NUCLEOTIDE SEQUENCE [LARGE SCALE GENOMIC DNA]</scope>
    <source>
        <strain evidence="4 5">NEAU-FHS4</strain>
    </source>
</reference>
<keyword evidence="5" id="KW-1185">Reference proteome</keyword>